<keyword evidence="2" id="KW-0472">Membrane</keyword>
<dbReference type="KEGG" id="aup:AsAng_0058570"/>
<evidence type="ECO:0000256" key="2">
    <source>
        <dbReference type="SAM" id="Phobius"/>
    </source>
</evidence>
<dbReference type="EMBL" id="AP026867">
    <property type="protein sequence ID" value="BDS15075.1"/>
    <property type="molecule type" value="Genomic_DNA"/>
</dbReference>
<accession>A0A915YL38</accession>
<dbReference type="Pfam" id="PF00487">
    <property type="entry name" value="FA_desaturase"/>
    <property type="match status" value="1"/>
</dbReference>
<keyword evidence="5" id="KW-1185">Reference proteome</keyword>
<dbReference type="InterPro" id="IPR005804">
    <property type="entry name" value="FA_desaturase_dom"/>
</dbReference>
<dbReference type="AlphaFoldDB" id="A0A915YL38"/>
<protein>
    <submittedName>
        <fullName evidence="4">Fatty acid desaturase</fullName>
    </submittedName>
</protein>
<feature type="transmembrane region" description="Helical" evidence="2">
    <location>
        <begin position="41"/>
        <end position="61"/>
    </location>
</feature>
<evidence type="ECO:0000256" key="1">
    <source>
        <dbReference type="SAM" id="MobiDB-lite"/>
    </source>
</evidence>
<evidence type="ECO:0000313" key="4">
    <source>
        <dbReference type="EMBL" id="BDS15075.1"/>
    </source>
</evidence>
<feature type="region of interest" description="Disordered" evidence="1">
    <location>
        <begin position="300"/>
        <end position="319"/>
    </location>
</feature>
<reference evidence="4" key="1">
    <citation type="submission" date="2022-09" db="EMBL/GenBank/DDBJ databases">
        <title>Aureispira anguillicida sp. nov., isolated from Leptocephalus of Japanese eel Anguilla japonica.</title>
        <authorList>
            <person name="Yuasa K."/>
            <person name="Mekata T."/>
            <person name="Ikunari K."/>
        </authorList>
    </citation>
    <scope>NUCLEOTIDE SEQUENCE</scope>
    <source>
        <strain evidence="4">EL160426</strain>
    </source>
</reference>
<sequence>MLKYKADLKTLLFMTITTCLFAFMWVSWNNADSILWTGGKLVFAGLYIWHLFMAVTVSVIAHNTMHVSIFKSEPLNRLMEYWITLFYGTPVFGWIPTHNRNHHKHNNKEPDYTKTYRFTERNELWVLLLYPFVSNYYQSLANKEFLQERYRKNRKEFWLFISQIVVLLAWVGTFLYLNWVAALFLVIIPHQASLYTVVVFNFVQHVHADEESEYNHSRNITASHIFSLNWFLFNNGYHTVHHMNANMHWSLAKEAHEKMEHKIDPVLNESYFWGYIIKAYFLAPFSKRFRTKSMRLERKQLEANQGKPNMGVKKAATAH</sequence>
<gene>
    <name evidence="4" type="ORF">AsAng_0058570</name>
</gene>
<evidence type="ECO:0000313" key="5">
    <source>
        <dbReference type="Proteomes" id="UP001060919"/>
    </source>
</evidence>
<keyword evidence="2" id="KW-0812">Transmembrane</keyword>
<dbReference type="Proteomes" id="UP001060919">
    <property type="component" value="Chromosome"/>
</dbReference>
<proteinExistence type="predicted"/>
<evidence type="ECO:0000259" key="3">
    <source>
        <dbReference type="Pfam" id="PF00487"/>
    </source>
</evidence>
<name>A0A915YL38_9BACT</name>
<feature type="transmembrane region" description="Helical" evidence="2">
    <location>
        <begin position="157"/>
        <end position="177"/>
    </location>
</feature>
<dbReference type="PANTHER" id="PTHR36459:SF1">
    <property type="entry name" value="FATTY ACID DESATURASE DOMAIN-CONTAINING PROTEIN-RELATED"/>
    <property type="match status" value="1"/>
</dbReference>
<feature type="domain" description="Fatty acid desaturase" evidence="3">
    <location>
        <begin position="46"/>
        <end position="265"/>
    </location>
</feature>
<feature type="transmembrane region" description="Helical" evidence="2">
    <location>
        <begin position="12"/>
        <end position="29"/>
    </location>
</feature>
<dbReference type="RefSeq" id="WP_264790263.1">
    <property type="nucleotide sequence ID" value="NZ_AP026867.1"/>
</dbReference>
<keyword evidence="2" id="KW-1133">Transmembrane helix</keyword>
<dbReference type="PANTHER" id="PTHR36459">
    <property type="entry name" value="ORF"/>
    <property type="match status" value="1"/>
</dbReference>
<dbReference type="GO" id="GO:0006629">
    <property type="term" value="P:lipid metabolic process"/>
    <property type="evidence" value="ECO:0007669"/>
    <property type="project" value="InterPro"/>
</dbReference>
<organism evidence="4 5">
    <name type="scientific">Aureispira anguillae</name>
    <dbReference type="NCBI Taxonomy" id="2864201"/>
    <lineage>
        <taxon>Bacteria</taxon>
        <taxon>Pseudomonadati</taxon>
        <taxon>Bacteroidota</taxon>
        <taxon>Saprospiria</taxon>
        <taxon>Saprospirales</taxon>
        <taxon>Saprospiraceae</taxon>
        <taxon>Aureispira</taxon>
    </lineage>
</organism>